<keyword evidence="1" id="KW-1133">Transmembrane helix</keyword>
<name>A0A5E4N0I7_9HEMI</name>
<feature type="transmembrane region" description="Helical" evidence="1">
    <location>
        <begin position="48"/>
        <end position="65"/>
    </location>
</feature>
<evidence type="ECO:0000313" key="3">
    <source>
        <dbReference type="Proteomes" id="UP000325440"/>
    </source>
</evidence>
<sequence>KRRNNRREEVHDVCRGYSFYRKNLGGVHNRLGERKVPATSRDRQQERYSGVLVMVLVAILMAVFREHWLQS</sequence>
<keyword evidence="1" id="KW-0812">Transmembrane</keyword>
<reference evidence="2 3" key="1">
    <citation type="submission" date="2019-08" db="EMBL/GenBank/DDBJ databases">
        <authorList>
            <person name="Alioto T."/>
            <person name="Alioto T."/>
            <person name="Gomez Garrido J."/>
        </authorList>
    </citation>
    <scope>NUCLEOTIDE SEQUENCE [LARGE SCALE GENOMIC DNA]</scope>
</reference>
<accession>A0A5E4N0I7</accession>
<proteinExistence type="predicted"/>
<keyword evidence="1" id="KW-0472">Membrane</keyword>
<keyword evidence="3" id="KW-1185">Reference proteome</keyword>
<organism evidence="2 3">
    <name type="scientific">Cinara cedri</name>
    <dbReference type="NCBI Taxonomy" id="506608"/>
    <lineage>
        <taxon>Eukaryota</taxon>
        <taxon>Metazoa</taxon>
        <taxon>Ecdysozoa</taxon>
        <taxon>Arthropoda</taxon>
        <taxon>Hexapoda</taxon>
        <taxon>Insecta</taxon>
        <taxon>Pterygota</taxon>
        <taxon>Neoptera</taxon>
        <taxon>Paraneoptera</taxon>
        <taxon>Hemiptera</taxon>
        <taxon>Sternorrhyncha</taxon>
        <taxon>Aphidomorpha</taxon>
        <taxon>Aphidoidea</taxon>
        <taxon>Aphididae</taxon>
        <taxon>Lachninae</taxon>
        <taxon>Cinara</taxon>
    </lineage>
</organism>
<evidence type="ECO:0000256" key="1">
    <source>
        <dbReference type="SAM" id="Phobius"/>
    </source>
</evidence>
<feature type="non-terminal residue" evidence="2">
    <location>
        <position position="1"/>
    </location>
</feature>
<dbReference type="EMBL" id="CABPRJ010001440">
    <property type="protein sequence ID" value="VVC37028.1"/>
    <property type="molecule type" value="Genomic_DNA"/>
</dbReference>
<gene>
    <name evidence="2" type="ORF">CINCED_3A004354</name>
</gene>
<protein>
    <submittedName>
        <fullName evidence="2">Uncharacterized protein</fullName>
    </submittedName>
</protein>
<dbReference type="Proteomes" id="UP000325440">
    <property type="component" value="Unassembled WGS sequence"/>
</dbReference>
<evidence type="ECO:0000313" key="2">
    <source>
        <dbReference type="EMBL" id="VVC37028.1"/>
    </source>
</evidence>
<feature type="non-terminal residue" evidence="2">
    <location>
        <position position="71"/>
    </location>
</feature>
<dbReference type="AlphaFoldDB" id="A0A5E4N0I7"/>